<proteinExistence type="predicted"/>
<protein>
    <recommendedName>
        <fullName evidence="4">C6 transcription factor</fullName>
    </recommendedName>
</protein>
<keyword evidence="3" id="KW-1185">Reference proteome</keyword>
<evidence type="ECO:0000313" key="3">
    <source>
        <dbReference type="Proteomes" id="UP001610563"/>
    </source>
</evidence>
<sequence length="464" mass="52423">MSSEFLFVDFGDAKTQRLALSRKKHAFLQKKHHQRRRDERLQRLKTSIQRPFSGGSAHEPSTESIQHSEEDEPAQNTVGSGLIDPFCSLGMTDAIDPYFYHYKDTFSHAIYPFAADGMVTWWGHKSMGQPALLQVLLATSAYHKSCLERSFNGHRPTYLQSATDSLQLRTKSIKGLQTILDNLTDASLEAAILIVANLICVEAGAAQIHAIDAHMNGLRRLVYMRGGLDLLDDLTISTIYCCTFMAAILTRSPPAFPMSSAWRNRVLEQSRVAQLNRETREAFSSGARFFTSPWSQYLHSGMKSSLRLFQRLTLCSSLQRPSRVTPLDDSLIELAVHQLLCLSFVGSPGKFQEPLRLALLLYALTRILALQWVHSVAFLVEDLRRSLHSTLSTLQSMADDLLFWILFVGGMASEGLECRRWFVVRLRETAKRLGIIDWDAAFPLLDGFFFLDRPGENYAGNLWE</sequence>
<feature type="compositionally biased region" description="Basic residues" evidence="1">
    <location>
        <begin position="26"/>
        <end position="35"/>
    </location>
</feature>
<comment type="caution">
    <text evidence="2">The sequence shown here is derived from an EMBL/GenBank/DDBJ whole genome shotgun (WGS) entry which is preliminary data.</text>
</comment>
<accession>A0ABR4G0Z8</accession>
<reference evidence="2 3" key="1">
    <citation type="submission" date="2024-07" db="EMBL/GenBank/DDBJ databases">
        <title>Section-level genome sequencing and comparative genomics of Aspergillus sections Usti and Cavernicolus.</title>
        <authorList>
            <consortium name="Lawrence Berkeley National Laboratory"/>
            <person name="Nybo J.L."/>
            <person name="Vesth T.C."/>
            <person name="Theobald S."/>
            <person name="Frisvad J.C."/>
            <person name="Larsen T.O."/>
            <person name="Kjaerboelling I."/>
            <person name="Rothschild-Mancinelli K."/>
            <person name="Lyhne E.K."/>
            <person name="Kogle M.E."/>
            <person name="Barry K."/>
            <person name="Clum A."/>
            <person name="Na H."/>
            <person name="Ledsgaard L."/>
            <person name="Lin J."/>
            <person name="Lipzen A."/>
            <person name="Kuo A."/>
            <person name="Riley R."/>
            <person name="Mondo S."/>
            <person name="Labutti K."/>
            <person name="Haridas S."/>
            <person name="Pangalinan J."/>
            <person name="Salamov A.A."/>
            <person name="Simmons B.A."/>
            <person name="Magnuson J.K."/>
            <person name="Chen J."/>
            <person name="Drula E."/>
            <person name="Henrissat B."/>
            <person name="Wiebenga A."/>
            <person name="Lubbers R.J."/>
            <person name="Gomes A.C."/>
            <person name="Makela M.R."/>
            <person name="Stajich J."/>
            <person name="Grigoriev I.V."/>
            <person name="Mortensen U.H."/>
            <person name="De Vries R.P."/>
            <person name="Baker S.E."/>
            <person name="Andersen M.R."/>
        </authorList>
    </citation>
    <scope>NUCLEOTIDE SEQUENCE [LARGE SCALE GENOMIC DNA]</scope>
    <source>
        <strain evidence="2 3">CBS 209.92</strain>
    </source>
</reference>
<dbReference type="InterPro" id="IPR021858">
    <property type="entry name" value="Fun_TF"/>
</dbReference>
<dbReference type="EMBL" id="JBFTWV010000067">
    <property type="protein sequence ID" value="KAL2789195.1"/>
    <property type="molecule type" value="Genomic_DNA"/>
</dbReference>
<dbReference type="PANTHER" id="PTHR37540:SF5">
    <property type="entry name" value="TRANSCRIPTION FACTOR DOMAIN-CONTAINING PROTEIN"/>
    <property type="match status" value="1"/>
</dbReference>
<evidence type="ECO:0000313" key="2">
    <source>
        <dbReference type="EMBL" id="KAL2789195.1"/>
    </source>
</evidence>
<gene>
    <name evidence="2" type="ORF">BJX66DRAFT_326535</name>
</gene>
<dbReference type="PANTHER" id="PTHR37540">
    <property type="entry name" value="TRANSCRIPTION FACTOR (ACR-2), PUTATIVE-RELATED-RELATED"/>
    <property type="match status" value="1"/>
</dbReference>
<evidence type="ECO:0000256" key="1">
    <source>
        <dbReference type="SAM" id="MobiDB-lite"/>
    </source>
</evidence>
<feature type="region of interest" description="Disordered" evidence="1">
    <location>
        <begin position="26"/>
        <end position="77"/>
    </location>
</feature>
<dbReference type="Proteomes" id="UP001610563">
    <property type="component" value="Unassembled WGS sequence"/>
</dbReference>
<evidence type="ECO:0008006" key="4">
    <source>
        <dbReference type="Google" id="ProtNLM"/>
    </source>
</evidence>
<dbReference type="Pfam" id="PF11951">
    <property type="entry name" value="Fungal_trans_2"/>
    <property type="match status" value="1"/>
</dbReference>
<organism evidence="2 3">
    <name type="scientific">Aspergillus keveii</name>
    <dbReference type="NCBI Taxonomy" id="714993"/>
    <lineage>
        <taxon>Eukaryota</taxon>
        <taxon>Fungi</taxon>
        <taxon>Dikarya</taxon>
        <taxon>Ascomycota</taxon>
        <taxon>Pezizomycotina</taxon>
        <taxon>Eurotiomycetes</taxon>
        <taxon>Eurotiomycetidae</taxon>
        <taxon>Eurotiales</taxon>
        <taxon>Aspergillaceae</taxon>
        <taxon>Aspergillus</taxon>
        <taxon>Aspergillus subgen. Nidulantes</taxon>
    </lineage>
</organism>
<name>A0ABR4G0Z8_9EURO</name>